<dbReference type="GO" id="GO:0051539">
    <property type="term" value="F:4 iron, 4 sulfur cluster binding"/>
    <property type="evidence" value="ECO:0007669"/>
    <property type="project" value="UniProtKB-KW"/>
</dbReference>
<reference evidence="7 8" key="1">
    <citation type="submission" date="2016-11" db="EMBL/GenBank/DDBJ databases">
        <authorList>
            <person name="Jaros S."/>
            <person name="Januszkiewicz K."/>
            <person name="Wedrychowicz H."/>
        </authorList>
    </citation>
    <scope>NUCLEOTIDE SEQUENCE [LARGE SCALE GENOMIC DNA]</scope>
    <source>
        <strain evidence="7 8">DSM 14828</strain>
    </source>
</reference>
<dbReference type="SUPFAM" id="SSF54862">
    <property type="entry name" value="4Fe-4S ferredoxins"/>
    <property type="match status" value="1"/>
</dbReference>
<dbReference type="STRING" id="1120975.SAMN02746064_00988"/>
<protein>
    <submittedName>
        <fullName evidence="7">Iron only hydrogenase large subunit, C-terminal domain</fullName>
    </submittedName>
</protein>
<keyword evidence="2" id="KW-0479">Metal-binding</keyword>
<evidence type="ECO:0000259" key="6">
    <source>
        <dbReference type="PROSITE" id="PS51656"/>
    </source>
</evidence>
<dbReference type="Pfam" id="PF04060">
    <property type="entry name" value="FeS"/>
    <property type="match status" value="1"/>
</dbReference>
<name>A0A1M4VH76_9FIRM</name>
<dbReference type="PROSITE" id="PS00198">
    <property type="entry name" value="4FE4S_FER_1"/>
    <property type="match status" value="2"/>
</dbReference>
<dbReference type="PROSITE" id="PS51656">
    <property type="entry name" value="4FE4S"/>
    <property type="match status" value="1"/>
</dbReference>
<keyword evidence="4" id="KW-0411">Iron-sulfur</keyword>
<dbReference type="Gene3D" id="3.40.950.10">
    <property type="entry name" value="Fe-only Hydrogenase (Larger Subunit), Chain L, domain 3"/>
    <property type="match status" value="1"/>
</dbReference>
<evidence type="ECO:0000256" key="4">
    <source>
        <dbReference type="ARBA" id="ARBA00023014"/>
    </source>
</evidence>
<feature type="domain" description="4Fe-4S ferredoxin-type" evidence="5">
    <location>
        <begin position="43"/>
        <end position="71"/>
    </location>
</feature>
<keyword evidence="1" id="KW-0004">4Fe-4S</keyword>
<evidence type="ECO:0000313" key="8">
    <source>
        <dbReference type="Proteomes" id="UP000184251"/>
    </source>
</evidence>
<dbReference type="PROSITE" id="PS51379">
    <property type="entry name" value="4FE4S_FER_2"/>
    <property type="match status" value="2"/>
</dbReference>
<evidence type="ECO:0000256" key="1">
    <source>
        <dbReference type="ARBA" id="ARBA00022485"/>
    </source>
</evidence>
<dbReference type="InterPro" id="IPR050340">
    <property type="entry name" value="Cytosolic_Fe-S_CAF"/>
</dbReference>
<dbReference type="Pfam" id="PF02906">
    <property type="entry name" value="Fe_hyd_lg_C"/>
    <property type="match status" value="1"/>
</dbReference>
<gene>
    <name evidence="7" type="ORF">SAMN02746064_00988</name>
</gene>
<proteinExistence type="predicted"/>
<dbReference type="GO" id="GO:0046872">
    <property type="term" value="F:metal ion binding"/>
    <property type="evidence" value="ECO:0007669"/>
    <property type="project" value="UniProtKB-KW"/>
</dbReference>
<dbReference type="InterPro" id="IPR007202">
    <property type="entry name" value="4Fe-4S_dom"/>
</dbReference>
<dbReference type="InterPro" id="IPR004108">
    <property type="entry name" value="Fe_hydrogenase_lsu_C"/>
</dbReference>
<keyword evidence="3" id="KW-0408">Iron</keyword>
<dbReference type="Gene3D" id="3.30.70.20">
    <property type="match status" value="1"/>
</dbReference>
<dbReference type="InterPro" id="IPR017896">
    <property type="entry name" value="4Fe4S_Fe-S-bd"/>
</dbReference>
<dbReference type="SUPFAM" id="SSF53920">
    <property type="entry name" value="Fe-only hydrogenase"/>
    <property type="match status" value="1"/>
</dbReference>
<evidence type="ECO:0000259" key="5">
    <source>
        <dbReference type="PROSITE" id="PS51379"/>
    </source>
</evidence>
<evidence type="ECO:0000313" key="7">
    <source>
        <dbReference type="EMBL" id="SHE68143.1"/>
    </source>
</evidence>
<evidence type="ECO:0000256" key="2">
    <source>
        <dbReference type="ARBA" id="ARBA00022723"/>
    </source>
</evidence>
<dbReference type="Gene3D" id="1.10.15.40">
    <property type="entry name" value="Electron transport complex subunit B, putative Fe-S cluster"/>
    <property type="match status" value="1"/>
</dbReference>
<dbReference type="InterPro" id="IPR017900">
    <property type="entry name" value="4Fe4S_Fe_S_CS"/>
</dbReference>
<evidence type="ECO:0000256" key="3">
    <source>
        <dbReference type="ARBA" id="ARBA00023004"/>
    </source>
</evidence>
<dbReference type="EMBL" id="FQTU01000005">
    <property type="protein sequence ID" value="SHE68143.1"/>
    <property type="molecule type" value="Genomic_DNA"/>
</dbReference>
<dbReference type="Proteomes" id="UP000184251">
    <property type="component" value="Unassembled WGS sequence"/>
</dbReference>
<dbReference type="InterPro" id="IPR009016">
    <property type="entry name" value="Fe_hydrogenase"/>
</dbReference>
<dbReference type="Pfam" id="PF13237">
    <property type="entry name" value="Fer4_10"/>
    <property type="match status" value="1"/>
</dbReference>
<dbReference type="PANTHER" id="PTHR11615">
    <property type="entry name" value="NITRATE, FORMATE, IRON DEHYDROGENASE"/>
    <property type="match status" value="1"/>
</dbReference>
<dbReference type="AlphaFoldDB" id="A0A1M4VH76"/>
<accession>A0A1M4VH76</accession>
<sequence>MKMVIQMNNEYYHSVVLDKSKCKGCTTCLRNCPTQAIRVRKGKATIIKERCIDCGECIRVCPYHAKNAVTDKLDILKNYKYTVALPAPTTIAQFKKKISINRILTALKEIGFDEVQEVAYGAEIVGEALKYELMEKDVKKPLISSACPAVVRMIQVRFPELIPNLVHLESPMEVTARLVRRRLKKEKGLKDEDIGLIFITPCAAKATTIHSYIPWDNSLSSIDASISISEIYPEILDRIDKVEEENLQHSTGRGLIWAHTGGESSYISDKQIINVDGIHNVISVLEEIENGRLRELDFFEGLACIGGCVGGCLTVENTFIAKKRIMDRFSEKKTGENDITDEMIMKAYKSGSLNREGEIFPMPETPLDSDIQESIKKMETMDKIENTLPGIDCGSCGAPGCRALAEDIVRGQASEVDCIFVLREAINELSKLMYDLSEKVVPVMKDKEEDERDD</sequence>
<feature type="domain" description="4Fe-4S ferredoxin-type" evidence="5">
    <location>
        <begin position="13"/>
        <end position="42"/>
    </location>
</feature>
<feature type="domain" description="4Fe-4S" evidence="6">
    <location>
        <begin position="376"/>
        <end position="435"/>
    </location>
</feature>
<keyword evidence="8" id="KW-1185">Reference proteome</keyword>
<organism evidence="7 8">
    <name type="scientific">Alkalibacter saccharofermentans DSM 14828</name>
    <dbReference type="NCBI Taxonomy" id="1120975"/>
    <lineage>
        <taxon>Bacteria</taxon>
        <taxon>Bacillati</taxon>
        <taxon>Bacillota</taxon>
        <taxon>Clostridia</taxon>
        <taxon>Eubacteriales</taxon>
        <taxon>Eubacteriaceae</taxon>
        <taxon>Alkalibacter</taxon>
    </lineage>
</organism>